<keyword evidence="1" id="KW-0853">WD repeat</keyword>
<dbReference type="Proteomes" id="UP000193922">
    <property type="component" value="Unassembled WGS sequence"/>
</dbReference>
<dbReference type="GeneID" id="63800844"/>
<dbReference type="AlphaFoldDB" id="A0A1Y1WK22"/>
<dbReference type="RefSeq" id="XP_040747043.1">
    <property type="nucleotide sequence ID" value="XM_040884196.1"/>
</dbReference>
<dbReference type="Pfam" id="PF23798">
    <property type="entry name" value="Beta-prop_SPT8"/>
    <property type="match status" value="2"/>
</dbReference>
<evidence type="ECO:0000259" key="2">
    <source>
        <dbReference type="Pfam" id="PF23798"/>
    </source>
</evidence>
<dbReference type="InterPro" id="IPR036322">
    <property type="entry name" value="WD40_repeat_dom_sf"/>
</dbReference>
<evidence type="ECO:0000256" key="1">
    <source>
        <dbReference type="PROSITE-ProRule" id="PRU00221"/>
    </source>
</evidence>
<dbReference type="EMBL" id="MCFD01000001">
    <property type="protein sequence ID" value="ORX73832.1"/>
    <property type="molecule type" value="Genomic_DNA"/>
</dbReference>
<evidence type="ECO:0000313" key="3">
    <source>
        <dbReference type="EMBL" id="ORX73832.1"/>
    </source>
</evidence>
<dbReference type="PROSITE" id="PS50082">
    <property type="entry name" value="WD_REPEATS_2"/>
    <property type="match status" value="1"/>
</dbReference>
<dbReference type="SUPFAM" id="SSF50978">
    <property type="entry name" value="WD40 repeat-like"/>
    <property type="match status" value="1"/>
</dbReference>
<proteinExistence type="predicted"/>
<feature type="repeat" description="WD" evidence="1">
    <location>
        <begin position="128"/>
        <end position="169"/>
    </location>
</feature>
<keyword evidence="4" id="KW-1185">Reference proteome</keyword>
<feature type="non-terminal residue" evidence="3">
    <location>
        <position position="1"/>
    </location>
</feature>
<protein>
    <submittedName>
        <fullName evidence="3">WD40 repeat-like protein</fullName>
    </submittedName>
</protein>
<reference evidence="3 4" key="1">
    <citation type="submission" date="2016-07" db="EMBL/GenBank/DDBJ databases">
        <title>Pervasive Adenine N6-methylation of Active Genes in Fungi.</title>
        <authorList>
            <consortium name="DOE Joint Genome Institute"/>
            <person name="Mondo S.J."/>
            <person name="Dannebaum R.O."/>
            <person name="Kuo R.C."/>
            <person name="Labutti K."/>
            <person name="Haridas S."/>
            <person name="Kuo A."/>
            <person name="Salamov A."/>
            <person name="Ahrendt S.R."/>
            <person name="Lipzen A."/>
            <person name="Sullivan W."/>
            <person name="Andreopoulos W.B."/>
            <person name="Clum A."/>
            <person name="Lindquist E."/>
            <person name="Daum C."/>
            <person name="Ramamoorthy G.K."/>
            <person name="Gryganskyi A."/>
            <person name="Culley D."/>
            <person name="Magnuson J.K."/>
            <person name="James T.Y."/>
            <person name="O'Malley M.A."/>
            <person name="Stajich J.E."/>
            <person name="Spatafora J.W."/>
            <person name="Visel A."/>
            <person name="Grigoriev I.V."/>
        </authorList>
    </citation>
    <scope>NUCLEOTIDE SEQUENCE [LARGE SCALE GENOMIC DNA]</scope>
    <source>
        <strain evidence="3 4">ATCC 12442</strain>
    </source>
</reference>
<dbReference type="Gene3D" id="2.130.10.10">
    <property type="entry name" value="YVTN repeat-like/Quinoprotein amine dehydrogenase"/>
    <property type="match status" value="2"/>
</dbReference>
<evidence type="ECO:0000313" key="4">
    <source>
        <dbReference type="Proteomes" id="UP000193922"/>
    </source>
</evidence>
<feature type="domain" description="Transcription factor spt8 beta-propeller" evidence="2">
    <location>
        <begin position="8"/>
        <end position="200"/>
    </location>
</feature>
<dbReference type="PROSITE" id="PS50294">
    <property type="entry name" value="WD_REPEATS_REGION"/>
    <property type="match status" value="1"/>
</dbReference>
<dbReference type="OrthoDB" id="10260946at2759"/>
<feature type="non-terminal residue" evidence="3">
    <location>
        <position position="380"/>
    </location>
</feature>
<dbReference type="PANTHER" id="PTHR19879:SF9">
    <property type="entry name" value="TRANSCRIPTION INITIATION FACTOR TFIID SUBUNIT 5"/>
    <property type="match status" value="1"/>
</dbReference>
<dbReference type="InterPro" id="IPR001680">
    <property type="entry name" value="WD40_rpt"/>
</dbReference>
<dbReference type="PANTHER" id="PTHR19879">
    <property type="entry name" value="TRANSCRIPTION INITIATION FACTOR TFIID"/>
    <property type="match status" value="1"/>
</dbReference>
<organism evidence="3 4">
    <name type="scientific">Linderina pennispora</name>
    <dbReference type="NCBI Taxonomy" id="61395"/>
    <lineage>
        <taxon>Eukaryota</taxon>
        <taxon>Fungi</taxon>
        <taxon>Fungi incertae sedis</taxon>
        <taxon>Zoopagomycota</taxon>
        <taxon>Kickxellomycotina</taxon>
        <taxon>Kickxellomycetes</taxon>
        <taxon>Kickxellales</taxon>
        <taxon>Kickxellaceae</taxon>
        <taxon>Linderina</taxon>
    </lineage>
</organism>
<feature type="domain" description="Transcription factor spt8 beta-propeller" evidence="2">
    <location>
        <begin position="218"/>
        <end position="378"/>
    </location>
</feature>
<dbReference type="SMART" id="SM00320">
    <property type="entry name" value="WD40"/>
    <property type="match status" value="7"/>
</dbReference>
<gene>
    <name evidence="3" type="ORF">DL89DRAFT_210964</name>
</gene>
<dbReference type="STRING" id="61395.A0A1Y1WK22"/>
<name>A0A1Y1WK22_9FUNG</name>
<accession>A0A1Y1WK22</accession>
<dbReference type="InterPro" id="IPR015943">
    <property type="entry name" value="WD40/YVTN_repeat-like_dom_sf"/>
</dbReference>
<comment type="caution">
    <text evidence="3">The sequence shown here is derived from an EMBL/GenBank/DDBJ whole genome shotgun (WGS) entry which is preliminary data.</text>
</comment>
<sequence>QRAQSRRYEVVPTAALLNAYQIHTLTATADMRWVFSGGADGYIKRWDFAATMNGRQMMTQGQRHAHVDSVSKAGVMAGYWEHSDNDVLSPVFSMDVQAQALWLVSGMQSGRIALWSVRHDEGRKLHVLSKHRQPVSVLRISPDERGLVSGAWDRAVLYWDLDSGRLARSFAGHASQISSIAFQPTWDAAKYNALKNSPADDSQAPAENEGFDFKTPSPVLMTASIDGQCLLWDVRMRAALPHRFDPPPRTPPWAASACWSPDGKRIFVGRRNNTVDEYEFNQGNQPVRSLRLPPNSGPVTALAALPNNRSLICCSTDNVRMWDLDEQKGVRFMVIPGHHGSTVSCALVDEAARFMVTACGNRGWDGVSNNVCLCYEIESV</sequence>
<dbReference type="InterPro" id="IPR057544">
    <property type="entry name" value="Beta-prop_SPT8"/>
</dbReference>